<organism evidence="1 2">
    <name type="scientific">Arctium lappa</name>
    <name type="common">Greater burdock</name>
    <name type="synonym">Lappa major</name>
    <dbReference type="NCBI Taxonomy" id="4217"/>
    <lineage>
        <taxon>Eukaryota</taxon>
        <taxon>Viridiplantae</taxon>
        <taxon>Streptophyta</taxon>
        <taxon>Embryophyta</taxon>
        <taxon>Tracheophyta</taxon>
        <taxon>Spermatophyta</taxon>
        <taxon>Magnoliopsida</taxon>
        <taxon>eudicotyledons</taxon>
        <taxon>Gunneridae</taxon>
        <taxon>Pentapetalae</taxon>
        <taxon>asterids</taxon>
        <taxon>campanulids</taxon>
        <taxon>Asterales</taxon>
        <taxon>Asteraceae</taxon>
        <taxon>Carduoideae</taxon>
        <taxon>Cardueae</taxon>
        <taxon>Arctiinae</taxon>
        <taxon>Arctium</taxon>
    </lineage>
</organism>
<reference evidence="2" key="1">
    <citation type="journal article" date="2022" name="Mol. Ecol. Resour.">
        <title>The genomes of chicory, endive, great burdock and yacon provide insights into Asteraceae palaeo-polyploidization history and plant inulin production.</title>
        <authorList>
            <person name="Fan W."/>
            <person name="Wang S."/>
            <person name="Wang H."/>
            <person name="Wang A."/>
            <person name="Jiang F."/>
            <person name="Liu H."/>
            <person name="Zhao H."/>
            <person name="Xu D."/>
            <person name="Zhang Y."/>
        </authorList>
    </citation>
    <scope>NUCLEOTIDE SEQUENCE [LARGE SCALE GENOMIC DNA]</scope>
    <source>
        <strain evidence="2">cv. Niubang</strain>
    </source>
</reference>
<sequence length="74" mass="8880">MYIVAFFGWFVAVCRFGFVIHVTKYLKLLETLLFNLFFFCNSKHQVNQKPLFFLFSKTEISEADLQRPEQLLYC</sequence>
<dbReference type="EMBL" id="CM042055">
    <property type="protein sequence ID" value="KAI3703084.1"/>
    <property type="molecule type" value="Genomic_DNA"/>
</dbReference>
<accession>A0ACB8ZZE4</accession>
<proteinExistence type="predicted"/>
<keyword evidence="2" id="KW-1185">Reference proteome</keyword>
<dbReference type="Proteomes" id="UP001055879">
    <property type="component" value="Linkage Group LG09"/>
</dbReference>
<reference evidence="1 2" key="2">
    <citation type="journal article" date="2022" name="Mol. Ecol. Resour.">
        <title>The genomes of chicory, endive, great burdock and yacon provide insights into Asteraceae paleo-polyploidization history and plant inulin production.</title>
        <authorList>
            <person name="Fan W."/>
            <person name="Wang S."/>
            <person name="Wang H."/>
            <person name="Wang A."/>
            <person name="Jiang F."/>
            <person name="Liu H."/>
            <person name="Zhao H."/>
            <person name="Xu D."/>
            <person name="Zhang Y."/>
        </authorList>
    </citation>
    <scope>NUCLEOTIDE SEQUENCE [LARGE SCALE GENOMIC DNA]</scope>
    <source>
        <strain evidence="2">cv. Niubang</strain>
    </source>
</reference>
<protein>
    <submittedName>
        <fullName evidence="1">Uncharacterized protein</fullName>
    </submittedName>
</protein>
<comment type="caution">
    <text evidence="1">The sequence shown here is derived from an EMBL/GenBank/DDBJ whole genome shotgun (WGS) entry which is preliminary data.</text>
</comment>
<gene>
    <name evidence="1" type="ORF">L6452_28839</name>
</gene>
<name>A0ACB8ZZE4_ARCLA</name>
<evidence type="ECO:0000313" key="2">
    <source>
        <dbReference type="Proteomes" id="UP001055879"/>
    </source>
</evidence>
<evidence type="ECO:0000313" key="1">
    <source>
        <dbReference type="EMBL" id="KAI3703084.1"/>
    </source>
</evidence>